<gene>
    <name evidence="2" type="ORF">K505DRAFT_327788</name>
</gene>
<protein>
    <submittedName>
        <fullName evidence="2">Uncharacterized protein</fullName>
    </submittedName>
</protein>
<proteinExistence type="predicted"/>
<dbReference type="AlphaFoldDB" id="A0A6A6X0W1"/>
<name>A0A6A6X0W1_9PLEO</name>
<accession>A0A6A6X0W1</accession>
<organism evidence="2 3">
    <name type="scientific">Melanomma pulvis-pyrius CBS 109.77</name>
    <dbReference type="NCBI Taxonomy" id="1314802"/>
    <lineage>
        <taxon>Eukaryota</taxon>
        <taxon>Fungi</taxon>
        <taxon>Dikarya</taxon>
        <taxon>Ascomycota</taxon>
        <taxon>Pezizomycotina</taxon>
        <taxon>Dothideomycetes</taxon>
        <taxon>Pleosporomycetidae</taxon>
        <taxon>Pleosporales</taxon>
        <taxon>Melanommataceae</taxon>
        <taxon>Melanomma</taxon>
    </lineage>
</organism>
<evidence type="ECO:0000313" key="2">
    <source>
        <dbReference type="EMBL" id="KAF2790120.1"/>
    </source>
</evidence>
<evidence type="ECO:0000313" key="3">
    <source>
        <dbReference type="Proteomes" id="UP000799757"/>
    </source>
</evidence>
<sequence>MDSKRASDLNSTVVQVPQVPAPSNAAPSASQVSATALLGTISDDQLQQPDKYLYTFAAPDDLFLVFDKYKTSPDVRAAVRHIQLWIIQSLSSARLSLTDLNGGVDGSYLKPHVEAWRHAFRNLPTGHDIKSIDFCMSCPGKALEVRHIGKLLQLISTVANLKSSEKKVRCSVSGCEGEARRKMEVVLVGGANSH</sequence>
<dbReference type="EMBL" id="MU002093">
    <property type="protein sequence ID" value="KAF2790120.1"/>
    <property type="molecule type" value="Genomic_DNA"/>
</dbReference>
<dbReference type="Proteomes" id="UP000799757">
    <property type="component" value="Unassembled WGS sequence"/>
</dbReference>
<evidence type="ECO:0000256" key="1">
    <source>
        <dbReference type="SAM" id="MobiDB-lite"/>
    </source>
</evidence>
<feature type="region of interest" description="Disordered" evidence="1">
    <location>
        <begin position="1"/>
        <end position="27"/>
    </location>
</feature>
<feature type="compositionally biased region" description="Low complexity" evidence="1">
    <location>
        <begin position="13"/>
        <end position="27"/>
    </location>
</feature>
<dbReference type="OrthoDB" id="4249675at2759"/>
<reference evidence="2" key="1">
    <citation type="journal article" date="2020" name="Stud. Mycol.">
        <title>101 Dothideomycetes genomes: a test case for predicting lifestyles and emergence of pathogens.</title>
        <authorList>
            <person name="Haridas S."/>
            <person name="Albert R."/>
            <person name="Binder M."/>
            <person name="Bloem J."/>
            <person name="Labutti K."/>
            <person name="Salamov A."/>
            <person name="Andreopoulos B."/>
            <person name="Baker S."/>
            <person name="Barry K."/>
            <person name="Bills G."/>
            <person name="Bluhm B."/>
            <person name="Cannon C."/>
            <person name="Castanera R."/>
            <person name="Culley D."/>
            <person name="Daum C."/>
            <person name="Ezra D."/>
            <person name="Gonzalez J."/>
            <person name="Henrissat B."/>
            <person name="Kuo A."/>
            <person name="Liang C."/>
            <person name="Lipzen A."/>
            <person name="Lutzoni F."/>
            <person name="Magnuson J."/>
            <person name="Mondo S."/>
            <person name="Nolan M."/>
            <person name="Ohm R."/>
            <person name="Pangilinan J."/>
            <person name="Park H.-J."/>
            <person name="Ramirez L."/>
            <person name="Alfaro M."/>
            <person name="Sun H."/>
            <person name="Tritt A."/>
            <person name="Yoshinaga Y."/>
            <person name="Zwiers L.-H."/>
            <person name="Turgeon B."/>
            <person name="Goodwin S."/>
            <person name="Spatafora J."/>
            <person name="Crous P."/>
            <person name="Grigoriev I."/>
        </authorList>
    </citation>
    <scope>NUCLEOTIDE SEQUENCE</scope>
    <source>
        <strain evidence="2">CBS 109.77</strain>
    </source>
</reference>
<keyword evidence="3" id="KW-1185">Reference proteome</keyword>